<reference evidence="2 3" key="1">
    <citation type="submission" date="2015-11" db="EMBL/GenBank/DDBJ databases">
        <title>Draft genome sequences of new species of the genus Lactobacillus isolated from orchardgrass silage.</title>
        <authorList>
            <person name="Tohno M."/>
            <person name="Tanizawa Y."/>
            <person name="Arita M."/>
        </authorList>
    </citation>
    <scope>NUCLEOTIDE SEQUENCE [LARGE SCALE GENOMIC DNA]</scope>
    <source>
        <strain evidence="2 3">IWT126</strain>
    </source>
</reference>
<organism evidence="2 3">
    <name type="scientific">Secundilactobacillus silagei JCM 19001</name>
    <dbReference type="NCBI Taxonomy" id="1302250"/>
    <lineage>
        <taxon>Bacteria</taxon>
        <taxon>Bacillati</taxon>
        <taxon>Bacillota</taxon>
        <taxon>Bacilli</taxon>
        <taxon>Lactobacillales</taxon>
        <taxon>Lactobacillaceae</taxon>
        <taxon>Secundilactobacillus</taxon>
    </lineage>
</organism>
<sequence>MKKSILVTLALSAGLITGVGAISTTANAATYHKGFPKSLRNTKWRGRTAGVSAEVKFGKSTLYYAPSMGGDPQYMLHTKYRYLGHHVYYLKGRVYDNAPAGGISWSYKVKRYNSHKLYFRDMRNSNIKGMFKR</sequence>
<accession>A0A1Z5IHS7</accession>
<name>A0A1Z5IHS7_9LACO</name>
<keyword evidence="3" id="KW-1185">Reference proteome</keyword>
<dbReference type="OrthoDB" id="2325266at2"/>
<evidence type="ECO:0000313" key="3">
    <source>
        <dbReference type="Proteomes" id="UP000198402"/>
    </source>
</evidence>
<proteinExistence type="predicted"/>
<comment type="caution">
    <text evidence="2">The sequence shown here is derived from an EMBL/GenBank/DDBJ whole genome shotgun (WGS) entry which is preliminary data.</text>
</comment>
<evidence type="ECO:0000256" key="1">
    <source>
        <dbReference type="SAM" id="SignalP"/>
    </source>
</evidence>
<feature type="signal peptide" evidence="1">
    <location>
        <begin position="1"/>
        <end position="28"/>
    </location>
</feature>
<dbReference type="Proteomes" id="UP000198402">
    <property type="component" value="Unassembled WGS sequence"/>
</dbReference>
<dbReference type="EMBL" id="BCMG01000005">
    <property type="protein sequence ID" value="GAX01122.1"/>
    <property type="molecule type" value="Genomic_DNA"/>
</dbReference>
<dbReference type="RefSeq" id="WP_089136580.1">
    <property type="nucleotide sequence ID" value="NZ_BCMG01000005.1"/>
</dbReference>
<protein>
    <submittedName>
        <fullName evidence="2">Uncharacterized protein</fullName>
    </submittedName>
</protein>
<keyword evidence="1" id="KW-0732">Signal</keyword>
<dbReference type="STRING" id="1302250.GCA_001313225_03308"/>
<dbReference type="AlphaFoldDB" id="A0A1Z5IHS7"/>
<gene>
    <name evidence="2" type="ORF">IWT126_01147</name>
</gene>
<evidence type="ECO:0000313" key="2">
    <source>
        <dbReference type="EMBL" id="GAX01122.1"/>
    </source>
</evidence>
<feature type="chain" id="PRO_5012306358" evidence="1">
    <location>
        <begin position="29"/>
        <end position="133"/>
    </location>
</feature>